<dbReference type="EMBL" id="SNRW01000506">
    <property type="protein sequence ID" value="KAA6400755.1"/>
    <property type="molecule type" value="Genomic_DNA"/>
</dbReference>
<organism evidence="2 3">
    <name type="scientific">Streblomastix strix</name>
    <dbReference type="NCBI Taxonomy" id="222440"/>
    <lineage>
        <taxon>Eukaryota</taxon>
        <taxon>Metamonada</taxon>
        <taxon>Preaxostyla</taxon>
        <taxon>Oxymonadida</taxon>
        <taxon>Streblomastigidae</taxon>
        <taxon>Streblomastix</taxon>
    </lineage>
</organism>
<protein>
    <submittedName>
        <fullName evidence="2">Uncharacterized protein</fullName>
    </submittedName>
</protein>
<reference evidence="2 3" key="1">
    <citation type="submission" date="2019-03" db="EMBL/GenBank/DDBJ databases">
        <title>Single cell metagenomics reveals metabolic interactions within the superorganism composed of flagellate Streblomastix strix and complex community of Bacteroidetes bacteria on its surface.</title>
        <authorList>
            <person name="Treitli S.C."/>
            <person name="Kolisko M."/>
            <person name="Husnik F."/>
            <person name="Keeling P."/>
            <person name="Hampl V."/>
        </authorList>
    </citation>
    <scope>NUCLEOTIDE SEQUENCE [LARGE SCALE GENOMIC DNA]</scope>
    <source>
        <strain evidence="2">ST1C</strain>
    </source>
</reference>
<name>A0A5J4X267_9EUKA</name>
<feature type="region of interest" description="Disordered" evidence="1">
    <location>
        <begin position="268"/>
        <end position="299"/>
    </location>
</feature>
<evidence type="ECO:0000256" key="1">
    <source>
        <dbReference type="SAM" id="MobiDB-lite"/>
    </source>
</evidence>
<gene>
    <name evidence="2" type="ORF">EZS28_003721</name>
</gene>
<accession>A0A5J4X267</accession>
<evidence type="ECO:0000313" key="2">
    <source>
        <dbReference type="EMBL" id="KAA6400755.1"/>
    </source>
</evidence>
<feature type="region of interest" description="Disordered" evidence="1">
    <location>
        <begin position="1"/>
        <end position="21"/>
    </location>
</feature>
<proteinExistence type="predicted"/>
<evidence type="ECO:0000313" key="3">
    <source>
        <dbReference type="Proteomes" id="UP000324800"/>
    </source>
</evidence>
<feature type="compositionally biased region" description="Acidic residues" evidence="1">
    <location>
        <begin position="289"/>
        <end position="298"/>
    </location>
</feature>
<feature type="compositionally biased region" description="Basic and acidic residues" evidence="1">
    <location>
        <begin position="270"/>
        <end position="288"/>
    </location>
</feature>
<comment type="caution">
    <text evidence="2">The sequence shown here is derived from an EMBL/GenBank/DDBJ whole genome shotgun (WGS) entry which is preliminary data.</text>
</comment>
<sequence length="383" mass="44330">MAHHQRHQVNQSDNDSIEHADNENDYLVRVRAEMSFDDFINAMECNYKDDDDYAASPVPQSTEDDNLDVWQTSGDEEVRNANLEPLRRTRAELYDDSDDETSTESEEPDFKGIQRRSLLGDELETEAESSETDQLAPQDPDAKEIFNKLAPTAKKNKKIIEKQQYDQQLQEQTKKLKVMIHLSQKIVEGEKTPQYGSLIRNLVAAQSTNVQAAKAIIQKGKLEAAERILDIFEQIGQATGEAQQLSKQHLDNRRSRFSYNKPLTSAAFSSKEKKAMKEERSVNLRQVEEEAQEEEKDTEENSKVQFKKRCYINKYQKKKKSKELLKKIKKEEALFFNSTFIIPRKDKSLRKILDCRPINKFLKEDSFKSEDIKTVTQLSLIID</sequence>
<feature type="compositionally biased region" description="Acidic residues" evidence="1">
    <location>
        <begin position="94"/>
        <end position="107"/>
    </location>
</feature>
<dbReference type="AlphaFoldDB" id="A0A5J4X267"/>
<dbReference type="Proteomes" id="UP000324800">
    <property type="component" value="Unassembled WGS sequence"/>
</dbReference>
<feature type="region of interest" description="Disordered" evidence="1">
    <location>
        <begin position="49"/>
        <end position="115"/>
    </location>
</feature>